<protein>
    <submittedName>
        <fullName evidence="2">DUF3261 domain-containing protein</fullName>
    </submittedName>
</protein>
<reference evidence="2 3" key="1">
    <citation type="submission" date="2019-12" db="EMBL/GenBank/DDBJ databases">
        <title>Snethiella sp. nov. sp. isolated from sea sand.</title>
        <authorList>
            <person name="Kim J."/>
            <person name="Jeong S.E."/>
            <person name="Jung H.S."/>
            <person name="Jeon C.O."/>
        </authorList>
    </citation>
    <scope>NUCLEOTIDE SEQUENCE [LARGE SCALE GENOMIC DNA]</scope>
    <source>
        <strain evidence="2 3">DP05</strain>
    </source>
</reference>
<dbReference type="RefSeq" id="WP_161316776.1">
    <property type="nucleotide sequence ID" value="NZ_WTUW01000009.1"/>
</dbReference>
<accession>A0A6L8WCU2</accession>
<feature type="chain" id="PRO_5027119664" evidence="1">
    <location>
        <begin position="19"/>
        <end position="167"/>
    </location>
</feature>
<name>A0A6L8WCU2_9PROT</name>
<dbReference type="PROSITE" id="PS51257">
    <property type="entry name" value="PROKAR_LIPOPROTEIN"/>
    <property type="match status" value="1"/>
</dbReference>
<dbReference type="Pfam" id="PF11659">
    <property type="entry name" value="DUF3261"/>
    <property type="match status" value="1"/>
</dbReference>
<keyword evidence="1" id="KW-0732">Signal</keyword>
<feature type="signal peptide" evidence="1">
    <location>
        <begin position="1"/>
        <end position="18"/>
    </location>
</feature>
<keyword evidence="3" id="KW-1185">Reference proteome</keyword>
<gene>
    <name evidence="2" type="ORF">GQE98_16360</name>
</gene>
<evidence type="ECO:0000256" key="1">
    <source>
        <dbReference type="SAM" id="SignalP"/>
    </source>
</evidence>
<dbReference type="AlphaFoldDB" id="A0A6L8WCU2"/>
<dbReference type="InterPro" id="IPR021675">
    <property type="entry name" value="DUF3261"/>
</dbReference>
<dbReference type="EMBL" id="WTUW01000009">
    <property type="protein sequence ID" value="MZR32212.1"/>
    <property type="molecule type" value="Genomic_DNA"/>
</dbReference>
<proteinExistence type="predicted"/>
<sequence length="167" mass="19145">MRIKSLFLLFLFGVTACATETVREADFLPWDLPDGQTREVVQLLDGRYGDKPFSLQIRLSMREDKMLIAGVDPLGRRAFDILWDDAGVRAAKADWISEELNAVDILKVIVATYWPENDPMQEKVRDRAGNLEINYQSRRDNAWNETVQISDSEVGYVMTIVSYELPE</sequence>
<organism evidence="2 3">
    <name type="scientific">Sneathiella litorea</name>
    <dbReference type="NCBI Taxonomy" id="2606216"/>
    <lineage>
        <taxon>Bacteria</taxon>
        <taxon>Pseudomonadati</taxon>
        <taxon>Pseudomonadota</taxon>
        <taxon>Alphaproteobacteria</taxon>
        <taxon>Sneathiellales</taxon>
        <taxon>Sneathiellaceae</taxon>
        <taxon>Sneathiella</taxon>
    </lineage>
</organism>
<comment type="caution">
    <text evidence="2">The sequence shown here is derived from an EMBL/GenBank/DDBJ whole genome shotgun (WGS) entry which is preliminary data.</text>
</comment>
<dbReference type="Proteomes" id="UP000476030">
    <property type="component" value="Unassembled WGS sequence"/>
</dbReference>
<evidence type="ECO:0000313" key="2">
    <source>
        <dbReference type="EMBL" id="MZR32212.1"/>
    </source>
</evidence>
<evidence type="ECO:0000313" key="3">
    <source>
        <dbReference type="Proteomes" id="UP000476030"/>
    </source>
</evidence>